<feature type="coiled-coil region" evidence="6">
    <location>
        <begin position="580"/>
        <end position="699"/>
    </location>
</feature>
<dbReference type="PROSITE" id="PS00411">
    <property type="entry name" value="KINESIN_MOTOR_1"/>
    <property type="match status" value="1"/>
</dbReference>
<dbReference type="Gene3D" id="3.40.850.10">
    <property type="entry name" value="Kinesin motor domain"/>
    <property type="match status" value="1"/>
</dbReference>
<dbReference type="AlphaFoldDB" id="A0A8K0GCX0"/>
<feature type="compositionally biased region" description="Low complexity" evidence="7">
    <location>
        <begin position="923"/>
        <end position="932"/>
    </location>
</feature>
<sequence>MASVKVAVRVRPFNQRELDMDARLIIQMQGKKTGILNCKANTRDENIRYKEFTFDYSYWSHDSESEHFASQEQVYSDLGTEVVECAFEGYNACVFAYGQTGSGKTFTMMGSSDNQGLIPRICKALFERMSEDSKKGTTHRVHVSYLEIYQERVADLLRGRDGSSLRVREHPKKGPYVEGLTTCLVTNYGHIQECMNRGNAHRTTAATNMNDVSSRSHAIFTITFVQAGFCNGIPSETVSKIHLVDLAGSERADATGATGERLKEGAHINKSLVTLGSVISGLAELSLETNGHRKSLFVPYRDSVLTWLLKDSLGGNSKTIMIAAISPADCNYGETLSTLRYANRAKNIINKPTVNEDPNVKLIRELREEISKLKALMFSEQRSDMLAQIHEKEAREKELTEEWTSKWREAQAILREQKALGLRKAGPGVVLDSDKPHLVAIDDDPLSTGVTLYQLKEGETSIGTEESEVKQDIVLRGAGMEPQHCSIIFEKGTAMLHPKPNAQVWLNSTLIESPARLTQGCIIFLGRAHVFRFNDPAEAAELRKGEKTLNLSRMSLLSWSTPDLGASYETLPPLNDDIDRYEIENQRLSLAKEKENFEREQEAFEKRRKTLEEAQARLESERRNMEREHAAQTRQLEEDWRNLTAQQQRRESELEEKEKLLILKREELERERKRLLGEIEQECQEIQEFRKTLNDLLVKTCQFVKSHLNEFNFPDCNSITVFQDLVDKSTAGTLSDNDSNHLVALLNQVTSQSKIQDLVNHHRQELARLQAEIERRMQVLSERRDAVENLDKRIISLVDEQLETTNSNKISELQDLKLSLARRTQEELLEIEQRKQSLTLNLKRVNSAQSPDSCEVNCSSSLERGTLSSDTYHTATSACSTNLLSVGGIEHLMSDSGVELRPSSHLREDSDLSSTEDLKGVVSDSQSTTSSTENRLPINRKRRKDHEALRRLSHRIMQQKQLIIQSLDSNCSKVLLDSQIADLQELQRQYMALKFDSPSVLSPAAEHPLQNLDSPSPSPARPVHRGSTSALYSPPTPNRHLSPYSNYNLYRSMPSIPSASDNESIISITGYFLRGAGKRTHYEYEVRITTSFGEWWSVLRRYSRFRDLHLAMKARYGDKVAQIPFPSRQLFANTESVAQSRKRQLETYLRRLIEVCRTHPSCPLAYGGPISKADLISFSPFFSRGVFENGKYGTS</sequence>
<dbReference type="Gene3D" id="3.30.1520.10">
    <property type="entry name" value="Phox-like domain"/>
    <property type="match status" value="1"/>
</dbReference>
<keyword evidence="3 6" id="KW-0175">Coiled coil</keyword>
<accession>A0A8K0GCX0</accession>
<dbReference type="Proteomes" id="UP000801492">
    <property type="component" value="Unassembled WGS sequence"/>
</dbReference>
<proteinExistence type="inferred from homology"/>
<evidence type="ECO:0008006" key="12">
    <source>
        <dbReference type="Google" id="ProtNLM"/>
    </source>
</evidence>
<dbReference type="GO" id="GO:0003777">
    <property type="term" value="F:microtubule motor activity"/>
    <property type="evidence" value="ECO:0007669"/>
    <property type="project" value="InterPro"/>
</dbReference>
<evidence type="ECO:0000256" key="5">
    <source>
        <dbReference type="PROSITE-ProRule" id="PRU00283"/>
    </source>
</evidence>
<dbReference type="CDD" id="cd22708">
    <property type="entry name" value="FHA_KIF16"/>
    <property type="match status" value="1"/>
</dbReference>
<evidence type="ECO:0000313" key="11">
    <source>
        <dbReference type="Proteomes" id="UP000801492"/>
    </source>
</evidence>
<gene>
    <name evidence="10" type="ORF">ILUMI_11192</name>
</gene>
<dbReference type="OrthoDB" id="3176171at2759"/>
<dbReference type="SUPFAM" id="SSF52540">
    <property type="entry name" value="P-loop containing nucleoside triphosphate hydrolases"/>
    <property type="match status" value="1"/>
</dbReference>
<keyword evidence="1 5" id="KW-0547">Nucleotide-binding</keyword>
<feature type="coiled-coil region" evidence="6">
    <location>
        <begin position="363"/>
        <end position="402"/>
    </location>
</feature>
<comment type="caution">
    <text evidence="10">The sequence shown here is derived from an EMBL/GenBank/DDBJ whole genome shotgun (WGS) entry which is preliminary data.</text>
</comment>
<feature type="domain" description="Kinesin motor" evidence="8">
    <location>
        <begin position="3"/>
        <end position="348"/>
    </location>
</feature>
<reference evidence="10" key="1">
    <citation type="submission" date="2019-08" db="EMBL/GenBank/DDBJ databases">
        <title>The genome of the North American firefly Photinus pyralis.</title>
        <authorList>
            <consortium name="Photinus pyralis genome working group"/>
            <person name="Fallon T.R."/>
            <person name="Sander Lower S.E."/>
            <person name="Weng J.-K."/>
        </authorList>
    </citation>
    <scope>NUCLEOTIDE SEQUENCE</scope>
    <source>
        <strain evidence="10">TRF0915ILg1</strain>
        <tissue evidence="10">Whole body</tissue>
    </source>
</reference>
<dbReference type="GO" id="GO:0007018">
    <property type="term" value="P:microtubule-based movement"/>
    <property type="evidence" value="ECO:0007669"/>
    <property type="project" value="InterPro"/>
</dbReference>
<dbReference type="Pfam" id="PF00225">
    <property type="entry name" value="Kinesin"/>
    <property type="match status" value="1"/>
</dbReference>
<evidence type="ECO:0000256" key="6">
    <source>
        <dbReference type="SAM" id="Coils"/>
    </source>
</evidence>
<evidence type="ECO:0000256" key="3">
    <source>
        <dbReference type="ARBA" id="ARBA00023054"/>
    </source>
</evidence>
<evidence type="ECO:0000256" key="2">
    <source>
        <dbReference type="ARBA" id="ARBA00022840"/>
    </source>
</evidence>
<dbReference type="CDD" id="cd01365">
    <property type="entry name" value="KISc_KIF1A_KIF1B"/>
    <property type="match status" value="1"/>
</dbReference>
<organism evidence="10 11">
    <name type="scientific">Ignelater luminosus</name>
    <name type="common">Cucubano</name>
    <name type="synonym">Pyrophorus luminosus</name>
    <dbReference type="NCBI Taxonomy" id="2038154"/>
    <lineage>
        <taxon>Eukaryota</taxon>
        <taxon>Metazoa</taxon>
        <taxon>Ecdysozoa</taxon>
        <taxon>Arthropoda</taxon>
        <taxon>Hexapoda</taxon>
        <taxon>Insecta</taxon>
        <taxon>Pterygota</taxon>
        <taxon>Neoptera</taxon>
        <taxon>Endopterygota</taxon>
        <taxon>Coleoptera</taxon>
        <taxon>Polyphaga</taxon>
        <taxon>Elateriformia</taxon>
        <taxon>Elateroidea</taxon>
        <taxon>Elateridae</taxon>
        <taxon>Agrypninae</taxon>
        <taxon>Pyrophorini</taxon>
        <taxon>Ignelater</taxon>
    </lineage>
</organism>
<feature type="binding site" evidence="5">
    <location>
        <begin position="98"/>
        <end position="105"/>
    </location>
    <ligand>
        <name>ATP</name>
        <dbReference type="ChEBI" id="CHEBI:30616"/>
    </ligand>
</feature>
<keyword evidence="2 5" id="KW-0067">ATP-binding</keyword>
<feature type="coiled-coil region" evidence="6">
    <location>
        <begin position="752"/>
        <end position="790"/>
    </location>
</feature>
<evidence type="ECO:0000256" key="1">
    <source>
        <dbReference type="ARBA" id="ARBA00022741"/>
    </source>
</evidence>
<dbReference type="SUPFAM" id="SSF49879">
    <property type="entry name" value="SMAD/FHA domain"/>
    <property type="match status" value="1"/>
</dbReference>
<evidence type="ECO:0000259" key="8">
    <source>
        <dbReference type="PROSITE" id="PS50067"/>
    </source>
</evidence>
<dbReference type="InterPro" id="IPR036871">
    <property type="entry name" value="PX_dom_sf"/>
</dbReference>
<name>A0A8K0GCX0_IGNLU</name>
<dbReference type="PRINTS" id="PR00380">
    <property type="entry name" value="KINESINHEAVY"/>
</dbReference>
<dbReference type="SMART" id="SM00129">
    <property type="entry name" value="KISc"/>
    <property type="match status" value="1"/>
</dbReference>
<feature type="domain" description="PX" evidence="9">
    <location>
        <begin position="1062"/>
        <end position="1195"/>
    </location>
</feature>
<dbReference type="InterPro" id="IPR027417">
    <property type="entry name" value="P-loop_NTPase"/>
</dbReference>
<dbReference type="PROSITE" id="PS50067">
    <property type="entry name" value="KINESIN_MOTOR_2"/>
    <property type="match status" value="1"/>
</dbReference>
<dbReference type="SMART" id="SM00312">
    <property type="entry name" value="PX"/>
    <property type="match status" value="1"/>
</dbReference>
<dbReference type="Pfam" id="PF00787">
    <property type="entry name" value="PX"/>
    <property type="match status" value="1"/>
</dbReference>
<dbReference type="InterPro" id="IPR001683">
    <property type="entry name" value="PX_dom"/>
</dbReference>
<feature type="region of interest" description="Disordered" evidence="7">
    <location>
        <begin position="899"/>
        <end position="945"/>
    </location>
</feature>
<dbReference type="EMBL" id="VTPC01006391">
    <property type="protein sequence ID" value="KAF2894959.1"/>
    <property type="molecule type" value="Genomic_DNA"/>
</dbReference>
<dbReference type="GO" id="GO:0005524">
    <property type="term" value="F:ATP binding"/>
    <property type="evidence" value="ECO:0007669"/>
    <property type="project" value="UniProtKB-UniRule"/>
</dbReference>
<evidence type="ECO:0000256" key="7">
    <source>
        <dbReference type="SAM" id="MobiDB-lite"/>
    </source>
</evidence>
<dbReference type="GO" id="GO:0008017">
    <property type="term" value="F:microtubule binding"/>
    <property type="evidence" value="ECO:0007669"/>
    <property type="project" value="InterPro"/>
</dbReference>
<evidence type="ECO:0000313" key="10">
    <source>
        <dbReference type="EMBL" id="KAF2894959.1"/>
    </source>
</evidence>
<dbReference type="SUPFAM" id="SSF64268">
    <property type="entry name" value="PX domain"/>
    <property type="match status" value="1"/>
</dbReference>
<keyword evidence="4 5" id="KW-0505">Motor protein</keyword>
<comment type="similarity">
    <text evidence="5">Belongs to the TRAFAC class myosin-kinesin ATPase superfamily. Kinesin family.</text>
</comment>
<evidence type="ECO:0000259" key="9">
    <source>
        <dbReference type="PROSITE" id="PS50195"/>
    </source>
</evidence>
<dbReference type="PANTHER" id="PTHR47117:SF6">
    <property type="entry name" value="KINESIN-LIKE PROTEIN KIF16B"/>
    <property type="match status" value="1"/>
</dbReference>
<dbReference type="InterPro" id="IPR008984">
    <property type="entry name" value="SMAD_FHA_dom_sf"/>
</dbReference>
<dbReference type="FunFam" id="3.40.850.10:FF:000021">
    <property type="entry name" value="kinesin-like protein KIF16B isoform X1"/>
    <property type="match status" value="1"/>
</dbReference>
<keyword evidence="11" id="KW-1185">Reference proteome</keyword>
<dbReference type="InterPro" id="IPR019821">
    <property type="entry name" value="Kinesin_motor_CS"/>
</dbReference>
<dbReference type="PROSITE" id="PS50195">
    <property type="entry name" value="PX"/>
    <property type="match status" value="1"/>
</dbReference>
<dbReference type="InterPro" id="IPR001752">
    <property type="entry name" value="Kinesin_motor_dom"/>
</dbReference>
<protein>
    <recommendedName>
        <fullName evidence="12">Kinesin-like protein Klp98A</fullName>
    </recommendedName>
</protein>
<feature type="region of interest" description="Disordered" evidence="7">
    <location>
        <begin position="1004"/>
        <end position="1039"/>
    </location>
</feature>
<dbReference type="GO" id="GO:0035091">
    <property type="term" value="F:phosphatidylinositol binding"/>
    <property type="evidence" value="ECO:0007669"/>
    <property type="project" value="InterPro"/>
</dbReference>
<dbReference type="PANTHER" id="PTHR47117">
    <property type="entry name" value="STAR-RELATED LIPID TRANSFER PROTEIN 9"/>
    <property type="match status" value="1"/>
</dbReference>
<feature type="coiled-coil region" evidence="6">
    <location>
        <begin position="821"/>
        <end position="848"/>
    </location>
</feature>
<evidence type="ECO:0000256" key="4">
    <source>
        <dbReference type="ARBA" id="ARBA00023175"/>
    </source>
</evidence>
<dbReference type="Pfam" id="PF00498">
    <property type="entry name" value="FHA"/>
    <property type="match status" value="1"/>
</dbReference>
<dbReference type="FunFam" id="3.30.1520.10:FF:000044">
    <property type="entry name" value="Kinesin-like protein KIF16B"/>
    <property type="match status" value="1"/>
</dbReference>
<dbReference type="InterPro" id="IPR036961">
    <property type="entry name" value="Kinesin_motor_dom_sf"/>
</dbReference>
<dbReference type="FunFam" id="2.60.200.20:FF:000042">
    <property type="entry name" value="Kinesin-like protein Klp98A"/>
    <property type="match status" value="1"/>
</dbReference>
<dbReference type="Gene3D" id="2.60.200.20">
    <property type="match status" value="1"/>
</dbReference>
<dbReference type="InterPro" id="IPR000253">
    <property type="entry name" value="FHA_dom"/>
</dbReference>